<dbReference type="RefSeq" id="WP_164656695.1">
    <property type="nucleotide sequence ID" value="NZ_JAAIJR010000174.1"/>
</dbReference>
<reference evidence="1 2" key="2">
    <citation type="submission" date="2020-02" db="EMBL/GenBank/DDBJ databases">
        <title>Genome sequences of Thiorhodococcus mannitoliphagus and Thiorhodococcus minor, purple sulfur photosynthetic bacteria in the gammaproteobacterial family, Chromatiaceae.</title>
        <authorList>
            <person name="Aviles F.A."/>
            <person name="Meyer T.E."/>
            <person name="Kyndt J.A."/>
        </authorList>
    </citation>
    <scope>NUCLEOTIDE SEQUENCE [LARGE SCALE GENOMIC DNA]</scope>
    <source>
        <strain evidence="1 2">DSM 18266</strain>
    </source>
</reference>
<sequence length="142" mass="15444">MTKGAFSGHDSKDRADALRLTRRELLALTLAAGLLRGLPQTASAAQTATEPLLDVVSNRAAAAVLGRAYLVAHPEEADLARLRTLLQERLRTDVSDEASILVRIERQLRNDYIRGDLVEVDGWLLSLTEARLYALAALARAG</sequence>
<protein>
    <submittedName>
        <fullName evidence="1">Uncharacterized protein</fullName>
    </submittedName>
</protein>
<gene>
    <name evidence="1" type="ORF">G3480_23665</name>
</gene>
<proteinExistence type="predicted"/>
<accession>A0A6P1DYG7</accession>
<dbReference type="Proteomes" id="UP000471640">
    <property type="component" value="Unassembled WGS sequence"/>
</dbReference>
<dbReference type="AlphaFoldDB" id="A0A6P1DYG7"/>
<evidence type="ECO:0000313" key="1">
    <source>
        <dbReference type="EMBL" id="NEX23258.1"/>
    </source>
</evidence>
<dbReference type="EMBL" id="JAAIJR010000174">
    <property type="protein sequence ID" value="NEX23258.1"/>
    <property type="molecule type" value="Genomic_DNA"/>
</dbReference>
<dbReference type="InterPro" id="IPR006311">
    <property type="entry name" value="TAT_signal"/>
</dbReference>
<name>A0A6P1DYG7_9GAMM</name>
<organism evidence="1 2">
    <name type="scientific">Thiorhodococcus mannitoliphagus</name>
    <dbReference type="NCBI Taxonomy" id="329406"/>
    <lineage>
        <taxon>Bacteria</taxon>
        <taxon>Pseudomonadati</taxon>
        <taxon>Pseudomonadota</taxon>
        <taxon>Gammaproteobacteria</taxon>
        <taxon>Chromatiales</taxon>
        <taxon>Chromatiaceae</taxon>
        <taxon>Thiorhodococcus</taxon>
    </lineage>
</organism>
<keyword evidence="2" id="KW-1185">Reference proteome</keyword>
<comment type="caution">
    <text evidence="1">The sequence shown here is derived from an EMBL/GenBank/DDBJ whole genome shotgun (WGS) entry which is preliminary data.</text>
</comment>
<reference evidence="2" key="1">
    <citation type="journal article" date="2020" name="Microbiol. Resour. Announc.">
        <title>Draft Genome Sequences of Thiorhodococcus mannitoliphagus and Thiorhodococcus minor, Purple Sulfur Photosynthetic Bacteria in the Gammaproteobacterial Family Chromatiaceae.</title>
        <authorList>
            <person name="Aviles F.A."/>
            <person name="Meyer T.E."/>
            <person name="Kyndt J.A."/>
        </authorList>
    </citation>
    <scope>NUCLEOTIDE SEQUENCE [LARGE SCALE GENOMIC DNA]</scope>
    <source>
        <strain evidence="2">DSM 18266</strain>
    </source>
</reference>
<dbReference type="PROSITE" id="PS51318">
    <property type="entry name" value="TAT"/>
    <property type="match status" value="1"/>
</dbReference>
<evidence type="ECO:0000313" key="2">
    <source>
        <dbReference type="Proteomes" id="UP000471640"/>
    </source>
</evidence>